<sequence length="65" mass="7234">MSRIKYTGYIAVSLCKGIRRDNKAPMFACKDNKKSDCAGLFDFVMSHYAGEVARMRAGARRGDVV</sequence>
<proteinExistence type="predicted"/>
<evidence type="ECO:0000313" key="1">
    <source>
        <dbReference type="EMBL" id="DAE27391.1"/>
    </source>
</evidence>
<dbReference type="EMBL" id="BK015836">
    <property type="protein sequence ID" value="DAE27391.1"/>
    <property type="molecule type" value="Genomic_DNA"/>
</dbReference>
<organism evidence="1">
    <name type="scientific">virus sp. ctfPt13</name>
    <dbReference type="NCBI Taxonomy" id="2826811"/>
    <lineage>
        <taxon>Viruses</taxon>
    </lineage>
</organism>
<protein>
    <submittedName>
        <fullName evidence="1">Uncharacterized protein</fullName>
    </submittedName>
</protein>
<reference evidence="1" key="1">
    <citation type="journal article" date="2021" name="Proc. Natl. Acad. Sci. U.S.A.">
        <title>A Catalog of Tens of Thousands of Viruses from Human Metagenomes Reveals Hidden Associations with Chronic Diseases.</title>
        <authorList>
            <person name="Tisza M.J."/>
            <person name="Buck C.B."/>
        </authorList>
    </citation>
    <scope>NUCLEOTIDE SEQUENCE</scope>
    <source>
        <strain evidence="1">CtfPt13</strain>
    </source>
</reference>
<name>A0A8S5R7P1_9VIRU</name>
<accession>A0A8S5R7P1</accession>